<keyword evidence="2" id="KW-1185">Reference proteome</keyword>
<dbReference type="OrthoDB" id="7575at2157"/>
<protein>
    <submittedName>
        <fullName evidence="1">Uncharacterized protein</fullName>
    </submittedName>
</protein>
<proteinExistence type="predicted"/>
<dbReference type="AlphaFoldDB" id="A0A484IAS7"/>
<dbReference type="RefSeq" id="WP_134484945.1">
    <property type="nucleotide sequence ID" value="NZ_LR216287.1"/>
</dbReference>
<gene>
    <name evidence="1" type="ORF">NFRAN_2531</name>
</gene>
<dbReference type="GeneID" id="39421709"/>
<evidence type="ECO:0000313" key="2">
    <source>
        <dbReference type="Proteomes" id="UP000294299"/>
    </source>
</evidence>
<dbReference type="EMBL" id="LR216287">
    <property type="protein sequence ID" value="VFJ14853.1"/>
    <property type="molecule type" value="Genomic_DNA"/>
</dbReference>
<dbReference type="KEGG" id="nfn:NFRAN_2531"/>
<name>A0A484IAS7_9ARCH</name>
<sequence length="160" mass="18894">MELEKKHYENKELGISFDYPSDWFEITDESIMSFGADVLIHSDSVIFGFKRVYLRITSDVPFEMIIKKVLKDTIYPEETILEESQLDKYPIRNGRSGTVIVKRSYGDKNIVLHERTFIINDNRDSCFITLFEQDQENTKSLDSLNIQKQLEEIYESFKFL</sequence>
<reference evidence="1 2" key="1">
    <citation type="submission" date="2019-02" db="EMBL/GenBank/DDBJ databases">
        <authorList>
            <person name="Lehtovirta-Morley E L."/>
        </authorList>
    </citation>
    <scope>NUCLEOTIDE SEQUENCE [LARGE SCALE GENOMIC DNA]</scope>
    <source>
        <strain evidence="1">NFRAN1</strain>
    </source>
</reference>
<evidence type="ECO:0000313" key="1">
    <source>
        <dbReference type="EMBL" id="VFJ14853.1"/>
    </source>
</evidence>
<accession>A0A484IAS7</accession>
<dbReference type="Proteomes" id="UP000294299">
    <property type="component" value="Chromosome NFRAN"/>
</dbReference>
<organism evidence="1 2">
    <name type="scientific">Candidatus Nitrosocosmicus franklandianus</name>
    <dbReference type="NCBI Taxonomy" id="1798806"/>
    <lineage>
        <taxon>Archaea</taxon>
        <taxon>Nitrososphaerota</taxon>
        <taxon>Nitrososphaeria</taxon>
        <taxon>Nitrososphaerales</taxon>
        <taxon>Nitrososphaeraceae</taxon>
        <taxon>Candidatus Nitrosocosmicus</taxon>
    </lineage>
</organism>